<accession>A0A917WV19</accession>
<organism evidence="1 2">
    <name type="scientific">Dactylosporangium sucinum</name>
    <dbReference type="NCBI Taxonomy" id="1424081"/>
    <lineage>
        <taxon>Bacteria</taxon>
        <taxon>Bacillati</taxon>
        <taxon>Actinomycetota</taxon>
        <taxon>Actinomycetes</taxon>
        <taxon>Micromonosporales</taxon>
        <taxon>Micromonosporaceae</taxon>
        <taxon>Dactylosporangium</taxon>
    </lineage>
</organism>
<dbReference type="AlphaFoldDB" id="A0A917WV19"/>
<dbReference type="InterPro" id="IPR027417">
    <property type="entry name" value="P-loop_NTPase"/>
</dbReference>
<protein>
    <submittedName>
        <fullName evidence="1">Nucleoside kinase</fullName>
    </submittedName>
</protein>
<keyword evidence="2" id="KW-1185">Reference proteome</keyword>
<name>A0A917WV19_9ACTN</name>
<dbReference type="EMBL" id="BMPI01000015">
    <property type="protein sequence ID" value="GGM30733.1"/>
    <property type="molecule type" value="Genomic_DNA"/>
</dbReference>
<evidence type="ECO:0000313" key="2">
    <source>
        <dbReference type="Proteomes" id="UP000642070"/>
    </source>
</evidence>
<comment type="caution">
    <text evidence="1">The sequence shown here is derived from an EMBL/GenBank/DDBJ whole genome shotgun (WGS) entry which is preliminary data.</text>
</comment>
<reference evidence="1" key="1">
    <citation type="journal article" date="2014" name="Int. J. Syst. Evol. Microbiol.">
        <title>Complete genome sequence of Corynebacterium casei LMG S-19264T (=DSM 44701T), isolated from a smear-ripened cheese.</title>
        <authorList>
            <consortium name="US DOE Joint Genome Institute (JGI-PGF)"/>
            <person name="Walter F."/>
            <person name="Albersmeier A."/>
            <person name="Kalinowski J."/>
            <person name="Ruckert C."/>
        </authorList>
    </citation>
    <scope>NUCLEOTIDE SEQUENCE</scope>
    <source>
        <strain evidence="1">JCM 19831</strain>
    </source>
</reference>
<dbReference type="SUPFAM" id="SSF52540">
    <property type="entry name" value="P-loop containing nucleoside triphosphate hydrolases"/>
    <property type="match status" value="1"/>
</dbReference>
<sequence>MHYCERCADPTVMAPEGDEAVCPVCGERRPARRLPAFVVTGASAAGKTTVLPHLVAELPECVVFDVDWLIGPFRRACSFGEVDWPAFRDAWLAVAHGAAQGGRSAVLLGPFVPAQLADLPALRWQSAVHFAVLDCADEVRRARLEARPAWRERDVDSHLAFAAHLRSTLSPVLRTDGPTPEATARSLAAWVRGLL</sequence>
<keyword evidence="1" id="KW-0418">Kinase</keyword>
<evidence type="ECO:0000313" key="1">
    <source>
        <dbReference type="EMBL" id="GGM30733.1"/>
    </source>
</evidence>
<reference evidence="1" key="2">
    <citation type="submission" date="2020-09" db="EMBL/GenBank/DDBJ databases">
        <authorList>
            <person name="Sun Q."/>
            <person name="Ohkuma M."/>
        </authorList>
    </citation>
    <scope>NUCLEOTIDE SEQUENCE</scope>
    <source>
        <strain evidence="1">JCM 19831</strain>
    </source>
</reference>
<gene>
    <name evidence="1" type="ORF">GCM10007977_035000</name>
</gene>
<keyword evidence="1" id="KW-0808">Transferase</keyword>
<dbReference type="Gene3D" id="3.40.50.300">
    <property type="entry name" value="P-loop containing nucleotide triphosphate hydrolases"/>
    <property type="match status" value="1"/>
</dbReference>
<proteinExistence type="predicted"/>
<dbReference type="Proteomes" id="UP000642070">
    <property type="component" value="Unassembled WGS sequence"/>
</dbReference>
<dbReference type="GO" id="GO:0016301">
    <property type="term" value="F:kinase activity"/>
    <property type="evidence" value="ECO:0007669"/>
    <property type="project" value="UniProtKB-KW"/>
</dbReference>